<evidence type="ECO:0000259" key="1">
    <source>
        <dbReference type="Pfam" id="PF11706"/>
    </source>
</evidence>
<dbReference type="SUPFAM" id="SSF160904">
    <property type="entry name" value="Jann2411-like"/>
    <property type="match status" value="1"/>
</dbReference>
<sequence>MTEAAQDGRRTRITTRLRELRFDAGSLSLNLIATVGRRPSTPIERMGDIERLRSWCEGVGLTVHPEEDMGRLLTALHELRACAYDVAAGYLRGQAPRRESVRLLNRLARVNPPAPRLEVGGDGLPATAGDAGLSAPALLSLIARDLITLLSDPARRQHVRTCDAELCRMIYLDAAQGRPRRWCSMQRCGNSAKAARHRRHREETAASALP</sequence>
<dbReference type="PANTHER" id="PTHR35525">
    <property type="entry name" value="BLL6575 PROTEIN"/>
    <property type="match status" value="1"/>
</dbReference>
<evidence type="ECO:0000313" key="3">
    <source>
        <dbReference type="Proteomes" id="UP001333996"/>
    </source>
</evidence>
<dbReference type="PANTHER" id="PTHR35525:SF3">
    <property type="entry name" value="BLL6575 PROTEIN"/>
    <property type="match status" value="1"/>
</dbReference>
<dbReference type="Gene3D" id="1.10.3300.10">
    <property type="entry name" value="Jann2411-like domain"/>
    <property type="match status" value="1"/>
</dbReference>
<accession>A0ABU7FVR2</accession>
<evidence type="ECO:0000313" key="2">
    <source>
        <dbReference type="EMBL" id="MED7828177.1"/>
    </source>
</evidence>
<dbReference type="Proteomes" id="UP001333996">
    <property type="component" value="Unassembled WGS sequence"/>
</dbReference>
<dbReference type="Pfam" id="PF11706">
    <property type="entry name" value="zf-CGNR"/>
    <property type="match status" value="1"/>
</dbReference>
<dbReference type="Pfam" id="PF07336">
    <property type="entry name" value="ABATE"/>
    <property type="match status" value="1"/>
</dbReference>
<dbReference type="InterPro" id="IPR021005">
    <property type="entry name" value="Znf_CGNR"/>
</dbReference>
<proteinExistence type="predicted"/>
<reference evidence="2" key="1">
    <citation type="submission" date="2024-01" db="EMBL/GenBank/DDBJ databases">
        <title>First draft genome sequence data of TA4-1, the type strain of Gram-positive actinobacterium Streptomyces chiangmaiensis.</title>
        <authorList>
            <person name="Yasawong M."/>
            <person name="Nantapong N."/>
        </authorList>
    </citation>
    <scope>NUCLEOTIDE SEQUENCE</scope>
    <source>
        <strain evidence="2">TA4-1</strain>
    </source>
</reference>
<feature type="domain" description="Zinc finger CGNR" evidence="1">
    <location>
        <begin position="159"/>
        <end position="200"/>
    </location>
</feature>
<comment type="caution">
    <text evidence="2">The sequence shown here is derived from an EMBL/GenBank/DDBJ whole genome shotgun (WGS) entry which is preliminary data.</text>
</comment>
<keyword evidence="3" id="KW-1185">Reference proteome</keyword>
<dbReference type="InterPro" id="IPR023286">
    <property type="entry name" value="ABATE_dom_sf"/>
</dbReference>
<protein>
    <submittedName>
        <fullName evidence="2">CGNR zinc finger domain-containing protein</fullName>
    </submittedName>
</protein>
<dbReference type="RefSeq" id="WP_329512533.1">
    <property type="nucleotide sequence ID" value="NZ_BAAAYZ010000249.1"/>
</dbReference>
<organism evidence="2 3">
    <name type="scientific">Streptomyces chiangmaiensis</name>
    <dbReference type="NCBI Taxonomy" id="766497"/>
    <lineage>
        <taxon>Bacteria</taxon>
        <taxon>Bacillati</taxon>
        <taxon>Actinomycetota</taxon>
        <taxon>Actinomycetes</taxon>
        <taxon>Kitasatosporales</taxon>
        <taxon>Streptomycetaceae</taxon>
        <taxon>Streptomyces</taxon>
    </lineage>
</organism>
<dbReference type="InterPro" id="IPR010852">
    <property type="entry name" value="ABATE"/>
</dbReference>
<name>A0ABU7FVR2_9ACTN</name>
<gene>
    <name evidence="2" type="ORF">VXC91_41460</name>
</gene>
<dbReference type="EMBL" id="JAYWVC010000327">
    <property type="protein sequence ID" value="MED7828177.1"/>
    <property type="molecule type" value="Genomic_DNA"/>
</dbReference>